<dbReference type="EMBL" id="BAAARB010000007">
    <property type="protein sequence ID" value="GAA2377679.1"/>
    <property type="molecule type" value="Genomic_DNA"/>
</dbReference>
<proteinExistence type="predicted"/>
<evidence type="ECO:0000256" key="1">
    <source>
        <dbReference type="SAM" id="Phobius"/>
    </source>
</evidence>
<evidence type="ECO:0000313" key="3">
    <source>
        <dbReference type="EMBL" id="GAA2377679.1"/>
    </source>
</evidence>
<feature type="transmembrane region" description="Helical" evidence="1">
    <location>
        <begin position="107"/>
        <end position="127"/>
    </location>
</feature>
<reference evidence="3 4" key="1">
    <citation type="journal article" date="2019" name="Int. J. Syst. Evol. Microbiol.">
        <title>The Global Catalogue of Microorganisms (GCM) 10K type strain sequencing project: providing services to taxonomists for standard genome sequencing and annotation.</title>
        <authorList>
            <consortium name="The Broad Institute Genomics Platform"/>
            <consortium name="The Broad Institute Genome Sequencing Center for Infectious Disease"/>
            <person name="Wu L."/>
            <person name="Ma J."/>
        </authorList>
    </citation>
    <scope>NUCLEOTIDE SEQUENCE [LARGE SCALE GENOMIC DNA]</scope>
    <source>
        <strain evidence="3 4">JCM 16227</strain>
    </source>
</reference>
<keyword evidence="4" id="KW-1185">Reference proteome</keyword>
<sequence>MTDSDVFTQVDSSIAVAETPSWHRGVFDFPNPVNDYAARSTAGLVIALAIVAIAVDKPWLYGLLALGFALRVAGGPRYSPFGRLAVHVIVPRIWKRTKMVPGPPKRFAQTIGLVFSGCAFVLSAAGFGLAAQIVVGLLIVAAFLEFAFGLCLGCIGFGLLQRAGIIPDSVCEACNDFGRNRA</sequence>
<feature type="transmembrane region" description="Helical" evidence="1">
    <location>
        <begin position="36"/>
        <end position="55"/>
    </location>
</feature>
<gene>
    <name evidence="3" type="ORF">GCM10009855_16410</name>
</gene>
<protein>
    <submittedName>
        <fullName evidence="3">DUF4395 domain-containing protein</fullName>
    </submittedName>
</protein>
<feature type="domain" description="DUF4395" evidence="2">
    <location>
        <begin position="33"/>
        <end position="162"/>
    </location>
</feature>
<feature type="transmembrane region" description="Helical" evidence="1">
    <location>
        <begin position="133"/>
        <end position="160"/>
    </location>
</feature>
<name>A0ABN3HEB8_9ACTN</name>
<dbReference type="Proteomes" id="UP001501170">
    <property type="component" value="Unassembled WGS sequence"/>
</dbReference>
<organism evidence="3 4">
    <name type="scientific">Gordonia cholesterolivorans</name>
    <dbReference type="NCBI Taxonomy" id="559625"/>
    <lineage>
        <taxon>Bacteria</taxon>
        <taxon>Bacillati</taxon>
        <taxon>Actinomycetota</taxon>
        <taxon>Actinomycetes</taxon>
        <taxon>Mycobacteriales</taxon>
        <taxon>Gordoniaceae</taxon>
        <taxon>Gordonia</taxon>
    </lineage>
</organism>
<dbReference type="InterPro" id="IPR025508">
    <property type="entry name" value="DUF4395"/>
</dbReference>
<evidence type="ECO:0000313" key="4">
    <source>
        <dbReference type="Proteomes" id="UP001501170"/>
    </source>
</evidence>
<keyword evidence="1" id="KW-0472">Membrane</keyword>
<comment type="caution">
    <text evidence="3">The sequence shown here is derived from an EMBL/GenBank/DDBJ whole genome shotgun (WGS) entry which is preliminary data.</text>
</comment>
<keyword evidence="1" id="KW-1133">Transmembrane helix</keyword>
<dbReference type="Pfam" id="PF14340">
    <property type="entry name" value="DUF4395"/>
    <property type="match status" value="1"/>
</dbReference>
<accession>A0ABN3HEB8</accession>
<keyword evidence="1" id="KW-0812">Transmembrane</keyword>
<evidence type="ECO:0000259" key="2">
    <source>
        <dbReference type="Pfam" id="PF14340"/>
    </source>
</evidence>